<protein>
    <submittedName>
        <fullName evidence="1">Uncharacterized protein</fullName>
    </submittedName>
</protein>
<evidence type="ECO:0000313" key="2">
    <source>
        <dbReference type="Proteomes" id="UP000295763"/>
    </source>
</evidence>
<dbReference type="AlphaFoldDB" id="A0A4R2SX86"/>
<comment type="caution">
    <text evidence="1">The sequence shown here is derived from an EMBL/GenBank/DDBJ whole genome shotgun (WGS) entry which is preliminary data.</text>
</comment>
<organism evidence="1 2">
    <name type="scientific">Cricetibacter osteomyelitidis</name>
    <dbReference type="NCBI Taxonomy" id="1521931"/>
    <lineage>
        <taxon>Bacteria</taxon>
        <taxon>Pseudomonadati</taxon>
        <taxon>Pseudomonadota</taxon>
        <taxon>Gammaproteobacteria</taxon>
        <taxon>Pasteurellales</taxon>
        <taxon>Pasteurellaceae</taxon>
        <taxon>Cricetibacter</taxon>
    </lineage>
</organism>
<accession>A0A4R2SX86</accession>
<sequence length="30" mass="3490">MPRSSWVGFHPTFQLNSLRQLSEIAVFLID</sequence>
<keyword evidence="2" id="KW-1185">Reference proteome</keyword>
<gene>
    <name evidence="1" type="ORF">EDC44_11721</name>
</gene>
<proteinExistence type="predicted"/>
<dbReference type="Proteomes" id="UP000295763">
    <property type="component" value="Unassembled WGS sequence"/>
</dbReference>
<evidence type="ECO:0000313" key="1">
    <source>
        <dbReference type="EMBL" id="TCP93521.1"/>
    </source>
</evidence>
<name>A0A4R2SX86_9PAST</name>
<dbReference type="EMBL" id="SLYB01000017">
    <property type="protein sequence ID" value="TCP93521.1"/>
    <property type="molecule type" value="Genomic_DNA"/>
</dbReference>
<reference evidence="1 2" key="1">
    <citation type="submission" date="2019-03" db="EMBL/GenBank/DDBJ databases">
        <title>Genomic Encyclopedia of Type Strains, Phase IV (KMG-IV): sequencing the most valuable type-strain genomes for metagenomic binning, comparative biology and taxonomic classification.</title>
        <authorList>
            <person name="Goeker M."/>
        </authorList>
    </citation>
    <scope>NUCLEOTIDE SEQUENCE [LARGE SCALE GENOMIC DNA]</scope>
    <source>
        <strain evidence="1 2">DSM 28404</strain>
    </source>
</reference>